<dbReference type="Proteomes" id="UP001287356">
    <property type="component" value="Unassembled WGS sequence"/>
</dbReference>
<dbReference type="Gene3D" id="1.10.4080.10">
    <property type="entry name" value="ADP-ribosylation/Crystallin J1"/>
    <property type="match status" value="1"/>
</dbReference>
<feature type="binding site" evidence="1">
    <location>
        <position position="361"/>
    </location>
    <ligand>
        <name>Mg(2+)</name>
        <dbReference type="ChEBI" id="CHEBI:18420"/>
        <label>1</label>
    </ligand>
</feature>
<dbReference type="PANTHER" id="PTHR16222">
    <property type="entry name" value="ADP-RIBOSYLGLYCOHYDROLASE"/>
    <property type="match status" value="1"/>
</dbReference>
<feature type="binding site" evidence="1">
    <location>
        <position position="87"/>
    </location>
    <ligand>
        <name>Mg(2+)</name>
        <dbReference type="ChEBI" id="CHEBI:18420"/>
        <label>1</label>
    </ligand>
</feature>
<comment type="caution">
    <text evidence="3">The sequence shown here is derived from an EMBL/GenBank/DDBJ whole genome shotgun (WGS) entry which is preliminary data.</text>
</comment>
<dbReference type="InterPro" id="IPR036705">
    <property type="entry name" value="Ribosyl_crysJ1_sf"/>
</dbReference>
<dbReference type="InterPro" id="IPR050792">
    <property type="entry name" value="ADP-ribosylglycohydrolase"/>
</dbReference>
<sequence>MSFPTTMTPLNADAAHALLRDALHDRIVGAVVGSALGDAIGLYTEFLSAAKAAEAYPSGTFTLAAPAPTPFKLDTHRAAKEPGHWTDDTDHALLLLLSFLHTAKTAPPSASSSSSSSSSPEDHTPPPLPTTLDFAARLRVWVSQGLRALDTMPLGLGRLVSTVVASKGFDKEPARVAREYWVRTGKRIAPNGSIMRTHPLGLMCVTGRSEAEAYALAADMSRATHADPRCVVACVLATALVRAVARGEVRSEAELDACLARGTDWFLGQPGGEGNSAEDIAAEELDLAELQRHISSAATFDSLQLDDPPAIGYVYKTLGSGVVLLRLAIRQNAANQHALQSRVKMFETLVTDLIMRGGDADTNACFAGALLGAYLGYKALPDHWKHGLLHGDWLLGKAEALSQVLGLKDGQYDGQQDKDTYLDGGRGEVSQHEMEGRWMVLQQTAFKKVEDASK</sequence>
<dbReference type="Pfam" id="PF03747">
    <property type="entry name" value="ADP_ribosyl_GH"/>
    <property type="match status" value="1"/>
</dbReference>
<feature type="binding site" evidence="1">
    <location>
        <position position="86"/>
    </location>
    <ligand>
        <name>Mg(2+)</name>
        <dbReference type="ChEBI" id="CHEBI:18420"/>
        <label>1</label>
    </ligand>
</feature>
<dbReference type="SUPFAM" id="SSF101478">
    <property type="entry name" value="ADP-ribosylglycohydrolase"/>
    <property type="match status" value="1"/>
</dbReference>
<feature type="compositionally biased region" description="Low complexity" evidence="2">
    <location>
        <begin position="107"/>
        <end position="119"/>
    </location>
</feature>
<feature type="binding site" evidence="1">
    <location>
        <position position="88"/>
    </location>
    <ligand>
        <name>Mg(2+)</name>
        <dbReference type="ChEBI" id="CHEBI:18420"/>
        <label>1</label>
    </ligand>
</feature>
<dbReference type="InterPro" id="IPR005502">
    <property type="entry name" value="Ribosyl_crysJ1"/>
</dbReference>
<name>A0AAE0KGD6_9PEZI</name>
<evidence type="ECO:0000313" key="3">
    <source>
        <dbReference type="EMBL" id="KAK3376308.1"/>
    </source>
</evidence>
<dbReference type="PANTHER" id="PTHR16222:SF28">
    <property type="entry name" value="ADP-RIBOSYLGLYCOHYDROLASE"/>
    <property type="match status" value="1"/>
</dbReference>
<reference evidence="3" key="1">
    <citation type="journal article" date="2023" name="Mol. Phylogenet. Evol.">
        <title>Genome-scale phylogeny and comparative genomics of the fungal order Sordariales.</title>
        <authorList>
            <person name="Hensen N."/>
            <person name="Bonometti L."/>
            <person name="Westerberg I."/>
            <person name="Brannstrom I.O."/>
            <person name="Guillou S."/>
            <person name="Cros-Aarteil S."/>
            <person name="Calhoun S."/>
            <person name="Haridas S."/>
            <person name="Kuo A."/>
            <person name="Mondo S."/>
            <person name="Pangilinan J."/>
            <person name="Riley R."/>
            <person name="LaButti K."/>
            <person name="Andreopoulos B."/>
            <person name="Lipzen A."/>
            <person name="Chen C."/>
            <person name="Yan M."/>
            <person name="Daum C."/>
            <person name="Ng V."/>
            <person name="Clum A."/>
            <person name="Steindorff A."/>
            <person name="Ohm R.A."/>
            <person name="Martin F."/>
            <person name="Silar P."/>
            <person name="Natvig D.O."/>
            <person name="Lalanne C."/>
            <person name="Gautier V."/>
            <person name="Ament-Velasquez S.L."/>
            <person name="Kruys A."/>
            <person name="Hutchinson M.I."/>
            <person name="Powell A.J."/>
            <person name="Barry K."/>
            <person name="Miller A.N."/>
            <person name="Grigoriev I.V."/>
            <person name="Debuchy R."/>
            <person name="Gladieux P."/>
            <person name="Hiltunen Thoren M."/>
            <person name="Johannesson H."/>
        </authorList>
    </citation>
    <scope>NUCLEOTIDE SEQUENCE</scope>
    <source>
        <strain evidence="3">CBS 958.72</strain>
    </source>
</reference>
<evidence type="ECO:0000313" key="4">
    <source>
        <dbReference type="Proteomes" id="UP001287356"/>
    </source>
</evidence>
<evidence type="ECO:0000256" key="2">
    <source>
        <dbReference type="SAM" id="MobiDB-lite"/>
    </source>
</evidence>
<feature type="region of interest" description="Disordered" evidence="2">
    <location>
        <begin position="107"/>
        <end position="129"/>
    </location>
</feature>
<dbReference type="EMBL" id="JAULSN010000003">
    <property type="protein sequence ID" value="KAK3376308.1"/>
    <property type="molecule type" value="Genomic_DNA"/>
</dbReference>
<keyword evidence="4" id="KW-1185">Reference proteome</keyword>
<feature type="binding site" evidence="1">
    <location>
        <position position="362"/>
    </location>
    <ligand>
        <name>Mg(2+)</name>
        <dbReference type="ChEBI" id="CHEBI:18420"/>
        <label>1</label>
    </ligand>
</feature>
<reference evidence="3" key="2">
    <citation type="submission" date="2023-06" db="EMBL/GenBank/DDBJ databases">
        <authorList>
            <consortium name="Lawrence Berkeley National Laboratory"/>
            <person name="Haridas S."/>
            <person name="Hensen N."/>
            <person name="Bonometti L."/>
            <person name="Westerberg I."/>
            <person name="Brannstrom I.O."/>
            <person name="Guillou S."/>
            <person name="Cros-Aarteil S."/>
            <person name="Calhoun S."/>
            <person name="Kuo A."/>
            <person name="Mondo S."/>
            <person name="Pangilinan J."/>
            <person name="Riley R."/>
            <person name="Labutti K."/>
            <person name="Andreopoulos B."/>
            <person name="Lipzen A."/>
            <person name="Chen C."/>
            <person name="Yanf M."/>
            <person name="Daum C."/>
            <person name="Ng V."/>
            <person name="Clum A."/>
            <person name="Steindorff A."/>
            <person name="Ohm R."/>
            <person name="Martin F."/>
            <person name="Silar P."/>
            <person name="Natvig D."/>
            <person name="Lalanne C."/>
            <person name="Gautier V."/>
            <person name="Ament-Velasquez S.L."/>
            <person name="Kruys A."/>
            <person name="Hutchinson M.I."/>
            <person name="Powell A.J."/>
            <person name="Barry K."/>
            <person name="Miller A.N."/>
            <person name="Grigoriev I.V."/>
            <person name="Debuchy R."/>
            <person name="Gladieux P."/>
            <person name="Thoren M.H."/>
            <person name="Johannesson H."/>
        </authorList>
    </citation>
    <scope>NUCLEOTIDE SEQUENCE</scope>
    <source>
        <strain evidence="3">CBS 958.72</strain>
    </source>
</reference>
<dbReference type="AlphaFoldDB" id="A0AAE0KGD6"/>
<keyword evidence="1" id="KW-0460">Magnesium</keyword>
<keyword evidence="1" id="KW-0479">Metal-binding</keyword>
<feature type="non-terminal residue" evidence="3">
    <location>
        <position position="454"/>
    </location>
</feature>
<organism evidence="3 4">
    <name type="scientific">Lasiosphaeria ovina</name>
    <dbReference type="NCBI Taxonomy" id="92902"/>
    <lineage>
        <taxon>Eukaryota</taxon>
        <taxon>Fungi</taxon>
        <taxon>Dikarya</taxon>
        <taxon>Ascomycota</taxon>
        <taxon>Pezizomycotina</taxon>
        <taxon>Sordariomycetes</taxon>
        <taxon>Sordariomycetidae</taxon>
        <taxon>Sordariales</taxon>
        <taxon>Lasiosphaeriaceae</taxon>
        <taxon>Lasiosphaeria</taxon>
    </lineage>
</organism>
<protein>
    <submittedName>
        <fullName evidence="3">ADP-ribosylglycohydrolase-domain-containing protein</fullName>
    </submittedName>
</protein>
<accession>A0AAE0KGD6</accession>
<feature type="binding site" evidence="1">
    <location>
        <position position="359"/>
    </location>
    <ligand>
        <name>Mg(2+)</name>
        <dbReference type="ChEBI" id="CHEBI:18420"/>
        <label>1</label>
    </ligand>
</feature>
<dbReference type="GO" id="GO:0046872">
    <property type="term" value="F:metal ion binding"/>
    <property type="evidence" value="ECO:0007669"/>
    <property type="project" value="UniProtKB-KW"/>
</dbReference>
<gene>
    <name evidence="3" type="ORF">B0T24DRAFT_549918</name>
</gene>
<proteinExistence type="predicted"/>
<evidence type="ECO:0000256" key="1">
    <source>
        <dbReference type="PIRSR" id="PIRSR605502-1"/>
    </source>
</evidence>
<comment type="cofactor">
    <cofactor evidence="1">
        <name>Mg(2+)</name>
        <dbReference type="ChEBI" id="CHEBI:18420"/>
    </cofactor>
    <text evidence="1">Binds 2 magnesium ions per subunit.</text>
</comment>